<reference evidence="1 2" key="2">
    <citation type="submission" date="2018-11" db="EMBL/GenBank/DDBJ databases">
        <authorList>
            <consortium name="Pathogen Informatics"/>
        </authorList>
    </citation>
    <scope>NUCLEOTIDE SEQUENCE [LARGE SCALE GENOMIC DNA]</scope>
</reference>
<dbReference type="CDD" id="cd00063">
    <property type="entry name" value="FN3"/>
    <property type="match status" value="1"/>
</dbReference>
<dbReference type="InterPro" id="IPR013783">
    <property type="entry name" value="Ig-like_fold"/>
</dbReference>
<name>A0A0R3VYU5_TAEAS</name>
<accession>A0A0R3VYU5</accession>
<dbReference type="SUPFAM" id="SSF49265">
    <property type="entry name" value="Fibronectin type III"/>
    <property type="match status" value="1"/>
</dbReference>
<evidence type="ECO:0000313" key="3">
    <source>
        <dbReference type="WBParaSite" id="TASK_0000258901-mRNA-1"/>
    </source>
</evidence>
<evidence type="ECO:0000313" key="1">
    <source>
        <dbReference type="EMBL" id="VDK25594.1"/>
    </source>
</evidence>
<protein>
    <submittedName>
        <fullName evidence="3">Fibronectin type-III domain-containing protein</fullName>
    </submittedName>
</protein>
<keyword evidence="2" id="KW-1185">Reference proteome</keyword>
<dbReference type="InterPro" id="IPR036116">
    <property type="entry name" value="FN3_sf"/>
</dbReference>
<dbReference type="WBParaSite" id="TASK_0000258901-mRNA-1">
    <property type="protein sequence ID" value="TASK_0000258901-mRNA-1"/>
    <property type="gene ID" value="TASK_0000258901"/>
</dbReference>
<dbReference type="AlphaFoldDB" id="A0A0R3VYU5"/>
<dbReference type="Proteomes" id="UP000282613">
    <property type="component" value="Unassembled WGS sequence"/>
</dbReference>
<evidence type="ECO:0000313" key="2">
    <source>
        <dbReference type="Proteomes" id="UP000282613"/>
    </source>
</evidence>
<proteinExistence type="predicted"/>
<organism evidence="3">
    <name type="scientific">Taenia asiatica</name>
    <name type="common">Asian tapeworm</name>
    <dbReference type="NCBI Taxonomy" id="60517"/>
    <lineage>
        <taxon>Eukaryota</taxon>
        <taxon>Metazoa</taxon>
        <taxon>Spiralia</taxon>
        <taxon>Lophotrochozoa</taxon>
        <taxon>Platyhelminthes</taxon>
        <taxon>Cestoda</taxon>
        <taxon>Eucestoda</taxon>
        <taxon>Cyclophyllidea</taxon>
        <taxon>Taeniidae</taxon>
        <taxon>Taenia</taxon>
    </lineage>
</organism>
<dbReference type="Gene3D" id="2.60.40.10">
    <property type="entry name" value="Immunoglobulins"/>
    <property type="match status" value="1"/>
</dbReference>
<reference evidence="3" key="1">
    <citation type="submission" date="2017-02" db="UniProtKB">
        <authorList>
            <consortium name="WormBaseParasite"/>
        </authorList>
    </citation>
    <scope>IDENTIFICATION</scope>
</reference>
<dbReference type="EMBL" id="UYRS01002119">
    <property type="protein sequence ID" value="VDK25594.1"/>
    <property type="molecule type" value="Genomic_DNA"/>
</dbReference>
<gene>
    <name evidence="1" type="ORF">TASK_LOCUS2590</name>
</gene>
<sequence length="219" mass="24200">SKIKGPLAGRFPLPKTFRWSHIGFRHVELSWNVDKLGADYAKLIALDALEISYRVHISNATAFKNGKLLLGGLRRCTPYIMVVTVARFNKYALYYNQFIITACRGAPTKEISSIQQCFNWTDIGPTSITLGWDFSKVSRSYADVVILTAATPSPIFFTMNFTEFSDGSLTLGGLTPETTYNVTVEIVRLYTFVQKYTQVIATKANGGPDGTVGTTAKST</sequence>
<dbReference type="InterPro" id="IPR003961">
    <property type="entry name" value="FN3_dom"/>
</dbReference>
<dbReference type="OrthoDB" id="6155648at2759"/>